<keyword evidence="2" id="KW-1185">Reference proteome</keyword>
<name>A0A834WYM1_9FABA</name>
<reference evidence="1" key="1">
    <citation type="submission" date="2020-09" db="EMBL/GenBank/DDBJ databases">
        <title>Genome-Enabled Discovery of Anthraquinone Biosynthesis in Senna tora.</title>
        <authorList>
            <person name="Kang S.-H."/>
            <person name="Pandey R.P."/>
            <person name="Lee C.-M."/>
            <person name="Sim J.-S."/>
            <person name="Jeong J.-T."/>
            <person name="Choi B.-S."/>
            <person name="Jung M."/>
            <person name="Ginzburg D."/>
            <person name="Zhao K."/>
            <person name="Won S.Y."/>
            <person name="Oh T.-J."/>
            <person name="Yu Y."/>
            <person name="Kim N.-H."/>
            <person name="Lee O.R."/>
            <person name="Lee T.-H."/>
            <person name="Bashyal P."/>
            <person name="Kim T.-S."/>
            <person name="Lee W.-H."/>
            <person name="Kawkins C."/>
            <person name="Kim C.-K."/>
            <person name="Kim J.S."/>
            <person name="Ahn B.O."/>
            <person name="Rhee S.Y."/>
            <person name="Sohng J.K."/>
        </authorList>
    </citation>
    <scope>NUCLEOTIDE SEQUENCE</scope>
    <source>
        <tissue evidence="1">Leaf</tissue>
    </source>
</reference>
<evidence type="ECO:0000313" key="1">
    <source>
        <dbReference type="EMBL" id="KAF7835220.1"/>
    </source>
</evidence>
<gene>
    <name evidence="1" type="ORF">G2W53_010079</name>
</gene>
<evidence type="ECO:0000313" key="2">
    <source>
        <dbReference type="Proteomes" id="UP000634136"/>
    </source>
</evidence>
<protein>
    <submittedName>
        <fullName evidence="1">Uncharacterized protein</fullName>
    </submittedName>
</protein>
<proteinExistence type="predicted"/>
<dbReference type="EMBL" id="JAAIUW010000004">
    <property type="protein sequence ID" value="KAF7835220.1"/>
    <property type="molecule type" value="Genomic_DNA"/>
</dbReference>
<accession>A0A834WYM1</accession>
<sequence length="94" mass="10683">MIATKTLDSKTHTRRRLGFLLPPPLPIGFSSSNEPWSSVSELLHGCNRFVRLLHSVTVYSILDIEALLLCFCDIDRASLAQIDLHEIFIDEMAW</sequence>
<dbReference type="AlphaFoldDB" id="A0A834WYM1"/>
<comment type="caution">
    <text evidence="1">The sequence shown here is derived from an EMBL/GenBank/DDBJ whole genome shotgun (WGS) entry which is preliminary data.</text>
</comment>
<organism evidence="1 2">
    <name type="scientific">Senna tora</name>
    <dbReference type="NCBI Taxonomy" id="362788"/>
    <lineage>
        <taxon>Eukaryota</taxon>
        <taxon>Viridiplantae</taxon>
        <taxon>Streptophyta</taxon>
        <taxon>Embryophyta</taxon>
        <taxon>Tracheophyta</taxon>
        <taxon>Spermatophyta</taxon>
        <taxon>Magnoliopsida</taxon>
        <taxon>eudicotyledons</taxon>
        <taxon>Gunneridae</taxon>
        <taxon>Pentapetalae</taxon>
        <taxon>rosids</taxon>
        <taxon>fabids</taxon>
        <taxon>Fabales</taxon>
        <taxon>Fabaceae</taxon>
        <taxon>Caesalpinioideae</taxon>
        <taxon>Cassia clade</taxon>
        <taxon>Senna</taxon>
    </lineage>
</organism>
<dbReference type="Proteomes" id="UP000634136">
    <property type="component" value="Unassembled WGS sequence"/>
</dbReference>